<dbReference type="PANTHER" id="PTHR10359:SF19">
    <property type="entry name" value="DNA REPAIR GLYCOSYLASE MJ1434-RELATED"/>
    <property type="match status" value="1"/>
</dbReference>
<dbReference type="InterPro" id="IPR011257">
    <property type="entry name" value="DNA_glycosylase"/>
</dbReference>
<accession>A0A9D0ZQ35</accession>
<organism evidence="6 7">
    <name type="scientific">Candidatus Coprosoma intestinipullorum</name>
    <dbReference type="NCBI Taxonomy" id="2840752"/>
    <lineage>
        <taxon>Bacteria</taxon>
        <taxon>Bacillati</taxon>
        <taxon>Bacillota</taxon>
        <taxon>Bacillota incertae sedis</taxon>
        <taxon>Candidatus Coprosoma</taxon>
    </lineage>
</organism>
<gene>
    <name evidence="6" type="ORF">IAB27_00970</name>
</gene>
<evidence type="ECO:0000256" key="1">
    <source>
        <dbReference type="ARBA" id="ARBA00022485"/>
    </source>
</evidence>
<proteinExistence type="predicted"/>
<keyword evidence="1" id="KW-0004">4Fe-4S</keyword>
<dbReference type="PANTHER" id="PTHR10359">
    <property type="entry name" value="A/G-SPECIFIC ADENINE GLYCOSYLASE/ENDONUCLEASE III"/>
    <property type="match status" value="1"/>
</dbReference>
<keyword evidence="6" id="KW-0540">Nuclease</keyword>
<dbReference type="GO" id="GO:0046872">
    <property type="term" value="F:metal ion binding"/>
    <property type="evidence" value="ECO:0007669"/>
    <property type="project" value="UniProtKB-KW"/>
</dbReference>
<evidence type="ECO:0000256" key="4">
    <source>
        <dbReference type="ARBA" id="ARBA00023014"/>
    </source>
</evidence>
<sequence>MSTIKKEQNIKKILKEFLPSVETKFSILKGDLLEKSEKKFIFNNPNAFIIGLIADQSVKAELAWSLPYNLYKRLGTFDFKVIIKNFDVLTLEQVIKQKPALHRYPNRMANYIYLAIKKIVNEYNGNAKEIWQNQKASVIVQRLEEFKGISHKKTSLGTLLLVRDLDVNIEDKNNIDIAYDVHIRRIFLRMGLVDKDTQDNVVNEAKKINPEFPGELTTPFWAIGREYCFANNPDCINCPLKDCCEEYNNIKRNKKVGV</sequence>
<dbReference type="Gene3D" id="1.10.1670.10">
    <property type="entry name" value="Helix-hairpin-Helix base-excision DNA repair enzymes (C-terminal)"/>
    <property type="match status" value="1"/>
</dbReference>
<dbReference type="Pfam" id="PF00730">
    <property type="entry name" value="HhH-GPD"/>
    <property type="match status" value="1"/>
</dbReference>
<evidence type="ECO:0000256" key="3">
    <source>
        <dbReference type="ARBA" id="ARBA00023004"/>
    </source>
</evidence>
<protein>
    <submittedName>
        <fullName evidence="6">Endonuclease III</fullName>
    </submittedName>
</protein>
<dbReference type="InterPro" id="IPR003265">
    <property type="entry name" value="HhH-GPD_domain"/>
</dbReference>
<reference evidence="6" key="1">
    <citation type="submission" date="2020-10" db="EMBL/GenBank/DDBJ databases">
        <authorList>
            <person name="Gilroy R."/>
        </authorList>
    </citation>
    <scope>NUCLEOTIDE SEQUENCE</scope>
    <source>
        <strain evidence="6">CHK147-3167</strain>
    </source>
</reference>
<evidence type="ECO:0000259" key="5">
    <source>
        <dbReference type="Pfam" id="PF00730"/>
    </source>
</evidence>
<feature type="domain" description="HhH-GPD" evidence="5">
    <location>
        <begin position="50"/>
        <end position="208"/>
    </location>
</feature>
<dbReference type="InterPro" id="IPR023170">
    <property type="entry name" value="HhH_base_excis_C"/>
</dbReference>
<dbReference type="AlphaFoldDB" id="A0A9D0ZQ35"/>
<dbReference type="GO" id="GO:0051539">
    <property type="term" value="F:4 iron, 4 sulfur cluster binding"/>
    <property type="evidence" value="ECO:0007669"/>
    <property type="project" value="UniProtKB-KW"/>
</dbReference>
<name>A0A9D0ZQ35_9FIRM</name>
<keyword evidence="6" id="KW-0378">Hydrolase</keyword>
<comment type="caution">
    <text evidence="6">The sequence shown here is derived from an EMBL/GenBank/DDBJ whole genome shotgun (WGS) entry which is preliminary data.</text>
</comment>
<reference evidence="6" key="2">
    <citation type="journal article" date="2021" name="PeerJ">
        <title>Extensive microbial diversity within the chicken gut microbiome revealed by metagenomics and culture.</title>
        <authorList>
            <person name="Gilroy R."/>
            <person name="Ravi A."/>
            <person name="Getino M."/>
            <person name="Pursley I."/>
            <person name="Horton D.L."/>
            <person name="Alikhan N.F."/>
            <person name="Baker D."/>
            <person name="Gharbi K."/>
            <person name="Hall N."/>
            <person name="Watson M."/>
            <person name="Adriaenssens E.M."/>
            <person name="Foster-Nyarko E."/>
            <person name="Jarju S."/>
            <person name="Secka A."/>
            <person name="Antonio M."/>
            <person name="Oren A."/>
            <person name="Chaudhuri R.R."/>
            <person name="La Ragione R."/>
            <person name="Hildebrand F."/>
            <person name="Pallen M.J."/>
        </authorList>
    </citation>
    <scope>NUCLEOTIDE SEQUENCE</scope>
    <source>
        <strain evidence="6">CHK147-3167</strain>
    </source>
</reference>
<keyword evidence="4" id="KW-0411">Iron-sulfur</keyword>
<dbReference type="SUPFAM" id="SSF48150">
    <property type="entry name" value="DNA-glycosylase"/>
    <property type="match status" value="1"/>
</dbReference>
<keyword evidence="6" id="KW-0255">Endonuclease</keyword>
<evidence type="ECO:0000313" key="6">
    <source>
        <dbReference type="EMBL" id="HIQ90187.1"/>
    </source>
</evidence>
<dbReference type="Gene3D" id="1.10.340.30">
    <property type="entry name" value="Hypothetical protein, domain 2"/>
    <property type="match status" value="1"/>
</dbReference>
<keyword evidence="3" id="KW-0408">Iron</keyword>
<dbReference type="GO" id="GO:0004519">
    <property type="term" value="F:endonuclease activity"/>
    <property type="evidence" value="ECO:0007669"/>
    <property type="project" value="UniProtKB-KW"/>
</dbReference>
<evidence type="ECO:0000313" key="7">
    <source>
        <dbReference type="Proteomes" id="UP000886786"/>
    </source>
</evidence>
<dbReference type="GO" id="GO:0006284">
    <property type="term" value="P:base-excision repair"/>
    <property type="evidence" value="ECO:0007669"/>
    <property type="project" value="InterPro"/>
</dbReference>
<keyword evidence="2" id="KW-0479">Metal-binding</keyword>
<dbReference type="Proteomes" id="UP000886786">
    <property type="component" value="Unassembled WGS sequence"/>
</dbReference>
<evidence type="ECO:0000256" key="2">
    <source>
        <dbReference type="ARBA" id="ARBA00022723"/>
    </source>
</evidence>
<dbReference type="EMBL" id="DVFV01000023">
    <property type="protein sequence ID" value="HIQ90187.1"/>
    <property type="molecule type" value="Genomic_DNA"/>
</dbReference>